<dbReference type="EMBL" id="JANBPY010004090">
    <property type="protein sequence ID" value="KAJ1949193.1"/>
    <property type="molecule type" value="Genomic_DNA"/>
</dbReference>
<dbReference type="InterPro" id="IPR036259">
    <property type="entry name" value="MFS_trans_sf"/>
</dbReference>
<keyword evidence="9" id="KW-1185">Reference proteome</keyword>
<evidence type="ECO:0000256" key="1">
    <source>
        <dbReference type="ARBA" id="ARBA00004141"/>
    </source>
</evidence>
<dbReference type="Pfam" id="PF00083">
    <property type="entry name" value="Sugar_tr"/>
    <property type="match status" value="1"/>
</dbReference>
<dbReference type="Gene3D" id="1.20.1250.20">
    <property type="entry name" value="MFS general substrate transporter like domains"/>
    <property type="match status" value="1"/>
</dbReference>
<keyword evidence="3 6" id="KW-1133">Transmembrane helix</keyword>
<dbReference type="InterPro" id="IPR052187">
    <property type="entry name" value="MFSD1"/>
</dbReference>
<sequence length="153" mass="16464">MAQEKATHTLPPTDSSISEDKKLLSDTPEKERGWFSDPEWPYKLVALFATLMLSAGSHYVSNSLSSLKSTLKAELGINNTQYGILNGTVSLVNTILPFLAGVIMDMFGPGWGAFGSCFCVVLGNFITIIGTYTELFGLLVAGRLIFGFGSSTI</sequence>
<dbReference type="SUPFAM" id="SSF103473">
    <property type="entry name" value="MFS general substrate transporter"/>
    <property type="match status" value="1"/>
</dbReference>
<dbReference type="OrthoDB" id="424834at2759"/>
<feature type="compositionally biased region" description="Basic and acidic residues" evidence="5">
    <location>
        <begin position="18"/>
        <end position="32"/>
    </location>
</feature>
<evidence type="ECO:0000256" key="4">
    <source>
        <dbReference type="ARBA" id="ARBA00023136"/>
    </source>
</evidence>
<evidence type="ECO:0000313" key="8">
    <source>
        <dbReference type="EMBL" id="KAJ1949193.1"/>
    </source>
</evidence>
<evidence type="ECO:0000256" key="3">
    <source>
        <dbReference type="ARBA" id="ARBA00022989"/>
    </source>
</evidence>
<evidence type="ECO:0000256" key="6">
    <source>
        <dbReference type="SAM" id="Phobius"/>
    </source>
</evidence>
<dbReference type="InterPro" id="IPR020846">
    <property type="entry name" value="MFS_dom"/>
</dbReference>
<evidence type="ECO:0000259" key="7">
    <source>
        <dbReference type="PROSITE" id="PS50850"/>
    </source>
</evidence>
<comment type="subcellular location">
    <subcellularLocation>
        <location evidence="1">Membrane</location>
        <topology evidence="1">Multi-pass membrane protein</topology>
    </subcellularLocation>
</comment>
<dbReference type="Proteomes" id="UP001150925">
    <property type="component" value="Unassembled WGS sequence"/>
</dbReference>
<feature type="transmembrane region" description="Helical" evidence="6">
    <location>
        <begin position="110"/>
        <end position="133"/>
    </location>
</feature>
<proteinExistence type="predicted"/>
<feature type="domain" description="Major facilitator superfamily (MFS) profile" evidence="7">
    <location>
        <begin position="42"/>
        <end position="153"/>
    </location>
</feature>
<feature type="non-terminal residue" evidence="8">
    <location>
        <position position="153"/>
    </location>
</feature>
<name>A0A9W8DZR7_9FUNG</name>
<keyword evidence="2 6" id="KW-0812">Transmembrane</keyword>
<dbReference type="AlphaFoldDB" id="A0A9W8DZR7"/>
<gene>
    <name evidence="8" type="ORF">IWQ62_006775</name>
</gene>
<dbReference type="GO" id="GO:0016020">
    <property type="term" value="C:membrane"/>
    <property type="evidence" value="ECO:0007669"/>
    <property type="project" value="UniProtKB-SubCell"/>
</dbReference>
<organism evidence="8 9">
    <name type="scientific">Dispira parvispora</name>
    <dbReference type="NCBI Taxonomy" id="1520584"/>
    <lineage>
        <taxon>Eukaryota</taxon>
        <taxon>Fungi</taxon>
        <taxon>Fungi incertae sedis</taxon>
        <taxon>Zoopagomycota</taxon>
        <taxon>Kickxellomycotina</taxon>
        <taxon>Dimargaritomycetes</taxon>
        <taxon>Dimargaritales</taxon>
        <taxon>Dimargaritaceae</taxon>
        <taxon>Dispira</taxon>
    </lineage>
</organism>
<accession>A0A9W8DZR7</accession>
<feature type="transmembrane region" description="Helical" evidence="6">
    <location>
        <begin position="82"/>
        <end position="104"/>
    </location>
</feature>
<dbReference type="PROSITE" id="PS50850">
    <property type="entry name" value="MFS"/>
    <property type="match status" value="1"/>
</dbReference>
<dbReference type="PANTHER" id="PTHR23512">
    <property type="entry name" value="MAJOR FACILITATOR SUPERFAMILY DOMAIN-CONTAINING PROTEIN 1"/>
    <property type="match status" value="1"/>
</dbReference>
<evidence type="ECO:0000313" key="9">
    <source>
        <dbReference type="Proteomes" id="UP001150925"/>
    </source>
</evidence>
<comment type="caution">
    <text evidence="8">The sequence shown here is derived from an EMBL/GenBank/DDBJ whole genome shotgun (WGS) entry which is preliminary data.</text>
</comment>
<evidence type="ECO:0000256" key="2">
    <source>
        <dbReference type="ARBA" id="ARBA00022692"/>
    </source>
</evidence>
<dbReference type="GO" id="GO:0022857">
    <property type="term" value="F:transmembrane transporter activity"/>
    <property type="evidence" value="ECO:0007669"/>
    <property type="project" value="InterPro"/>
</dbReference>
<keyword evidence="4 6" id="KW-0472">Membrane</keyword>
<evidence type="ECO:0000256" key="5">
    <source>
        <dbReference type="SAM" id="MobiDB-lite"/>
    </source>
</evidence>
<protein>
    <recommendedName>
        <fullName evidence="7">Major facilitator superfamily (MFS) profile domain-containing protein</fullName>
    </recommendedName>
</protein>
<dbReference type="PANTHER" id="PTHR23512:SF12">
    <property type="entry name" value="TRANSPORTER, PUTATIVE (AFU_ORTHOLOGUE AFUA_4G00260)-RELATED"/>
    <property type="match status" value="1"/>
</dbReference>
<reference evidence="8" key="1">
    <citation type="submission" date="2022-07" db="EMBL/GenBank/DDBJ databases">
        <title>Phylogenomic reconstructions and comparative analyses of Kickxellomycotina fungi.</title>
        <authorList>
            <person name="Reynolds N.K."/>
            <person name="Stajich J.E."/>
            <person name="Barry K."/>
            <person name="Grigoriev I.V."/>
            <person name="Crous P."/>
            <person name="Smith M.E."/>
        </authorList>
    </citation>
    <scope>NUCLEOTIDE SEQUENCE</scope>
    <source>
        <strain evidence="8">RSA 1196</strain>
    </source>
</reference>
<dbReference type="InterPro" id="IPR005828">
    <property type="entry name" value="MFS_sugar_transport-like"/>
</dbReference>
<feature type="region of interest" description="Disordered" evidence="5">
    <location>
        <begin position="1"/>
        <end position="32"/>
    </location>
</feature>